<dbReference type="InterPro" id="IPR036514">
    <property type="entry name" value="SGNH_hydro_sf"/>
</dbReference>
<name>A0A1L4FR99_9BACT</name>
<dbReference type="Proteomes" id="UP000184322">
    <property type="component" value="Chromosome"/>
</dbReference>
<dbReference type="GO" id="GO:0004622">
    <property type="term" value="F:phosphatidylcholine lysophospholipase activity"/>
    <property type="evidence" value="ECO:0007669"/>
    <property type="project" value="TreeGrafter"/>
</dbReference>
<dbReference type="STRING" id="48003.BLA55_00300"/>
<feature type="coiled-coil region" evidence="1">
    <location>
        <begin position="1377"/>
        <end position="1404"/>
    </location>
</feature>
<dbReference type="Pfam" id="PF13472">
    <property type="entry name" value="Lipase_GDSL_2"/>
    <property type="match status" value="1"/>
</dbReference>
<evidence type="ECO:0000313" key="4">
    <source>
        <dbReference type="EMBL" id="APJ38136.1"/>
    </source>
</evidence>
<protein>
    <recommendedName>
        <fullName evidence="3">SGNH hydrolase-type esterase domain-containing protein</fullName>
    </recommendedName>
</protein>
<keyword evidence="5" id="KW-1185">Reference proteome</keyword>
<evidence type="ECO:0000259" key="3">
    <source>
        <dbReference type="Pfam" id="PF13472"/>
    </source>
</evidence>
<dbReference type="RefSeq" id="WP_073372141.1">
    <property type="nucleotide sequence ID" value="NZ_CP017813.1"/>
</dbReference>
<dbReference type="PROSITE" id="PS51257">
    <property type="entry name" value="PROKAR_LIPOPROTEIN"/>
    <property type="match status" value="1"/>
</dbReference>
<proteinExistence type="predicted"/>
<feature type="chain" id="PRO_5012273086" description="SGNH hydrolase-type esterase domain-containing protein" evidence="2">
    <location>
        <begin position="26"/>
        <end position="4099"/>
    </location>
</feature>
<gene>
    <name evidence="4" type="ORF">BLA55_00300</name>
</gene>
<accession>A0A1L4FR99</accession>
<keyword evidence="1" id="KW-0175">Coiled coil</keyword>
<dbReference type="OrthoDB" id="399880at2"/>
<evidence type="ECO:0000313" key="5">
    <source>
        <dbReference type="Proteomes" id="UP000184322"/>
    </source>
</evidence>
<evidence type="ECO:0000256" key="1">
    <source>
        <dbReference type="SAM" id="Coils"/>
    </source>
</evidence>
<feature type="domain" description="SGNH hydrolase-type esterase" evidence="3">
    <location>
        <begin position="114"/>
        <end position="379"/>
    </location>
</feature>
<dbReference type="PANTHER" id="PTHR30383">
    <property type="entry name" value="THIOESTERASE 1/PROTEASE 1/LYSOPHOSPHOLIPASE L1"/>
    <property type="match status" value="1"/>
</dbReference>
<sequence length="4099" mass="463329">MSSRKNKIKRNLAGVIFVSAFSLLAASCTSPFGAKKIPSSEDANVKYDDKSDDNFGEVVRYSDPDNSNVINNDNKNDENYVESVAKLTPTSALPVEKQKSEHFITADDKIRYVAIGDSISAGFDGTLPRDFEGELVNGEITGASFPAYLARLLNGENNRVEFFRNHAKTGSEVQQWFELLNYDKNIDKIVPESELIKKFGTNWREKAKEIIEDLKNANLVTVTLGANDLLHNLLNAVRDSGLLGSLKKMISSDPEIGGTFLSIKTILDHTILETSKRWANLVANLRQLAPNANINLVSYPMPVLKMKNVFDTAFSNLIGMKDFSITDYLIKQLNNVSKVNAKRNNVNYVDVFNNSFWSNNTDRLGTIWFDIHPNSNGYKKMAMDIFLKLTNPSLRNQDYKSLGEFDFSQDYLMKDFDALNYQIEVPNYKEYIAKVIGRTSFDYINKKYDFDKQIDPLRDPNNFGSKINNEIVKFSKAATSALKLIQDSPTLKEYDPDGLIINFITENGGKRVNQFFDWIVNSNFILDSLNDVQKTLTELEKTTRIDQPKTVIDVFVNSFTKPERILKLIKSLAKSDFIQENKNEIKNLANVLANGKLSEKIYSLLIDKVPSLVAPHTEKYGITEDYIRSILSETITQNDVANILIAFVNDFIDAADEIQEVKSYRELVFLILRKNNVFNAIKNSASKIVEKLLENEVVRTNITDMLMKFLKSKHLDTNIESAKLHNLVQDLTSFIKNNPTANGLLKNFVTSLIVNIQANILETDDISLIVKNSLKSAVSATSQDLFKDNTINKLINGLIESRLVTKNAATIKQLLKNLLSNPDNIIDKLVDSFLPQPSDSSYKFVERENVKDLVTFVLTHPEFKSIASSLIDVLVDNINNFANVQNSKDLAFVLLKSIVQNTDKQKLKNFLNSILNYVQERGILKNIIKRYFELIGLNSGIEKYAKLINDLSVQLDSFINDYAIVDQLIDQLYTNVQNSISSNDFFNNLTALFTPVLSNLIQSNEFSVGILFDKLFNSRIYNENSEAISDLISASYDYLKNKKIFRTIINALVNKIPPALTQYISLGELQNLVYELIRSEEVDSIFKALLQQLITNKEWFKKLPNWSAAIGSILQNEQFKNLLKNQLPSVINQLAHNSQFSRILVGLLNNWIVRNHLDTNISDTNALVNLFYNVVRDNVLDSATINNLIAEIIDALAAQNSEQGSNFGSQIFKLLEKSAWRIFKDIINNPQVEAKYTDIRQLVTNIFNHYSSPAKIVELVAFIQKFQILPEFIDTKTLETFLQNLITQAQVKELFLSLLDQIHNNKAAYSQLDSFNELVKAIFVDNQSPFAQQFKTSTKLLITQIIENKATKDLLTKSITNLIKNQNNANDWIFEGVSDLETLVSNLISIINNLETELQFKENLSNVLITNFANNGFKFSKFDWSGLFRQIISFDNPTQTEQQIIALVKKVAATPEFTTLANDLKQILFNVYNRFKNHDGTIEKFVENLNLLFPSLVEPIFNSQQNLVKLIKFLVNNQDFDAIFKSLVGNIFNNVQSLSNANSYGDLIKLMLQNFDFDSLQQNFKNLFNELITNDVTKTILKEILSKQIAKYVTTNASQIDNFTTKLVNDLPQISQILSLADTIIPNLFAKLKEIQTSTNPLEVFDSLISSIFKDLIDKVSANPYQFVKSILDLPSISSHRSLVAELVENLYEQISKSINWQPIAQKIAKILSDKSNSLVDQTEVSVLINSVLSIPQTHSIIKKLIANVINTPEILNQSDTNKLLDQLLFTNSTNEQIAPFISEILDTILPDQLSNLTITLSNLINKQLQKFNLSLTQDEAKTITSDLIKLIKQVAEKLGGFSQLSTKIGELLAQSTSVSDFTNKVIAHFSSLFNLSDYSWFKLIISSELVQNNKELLKSKVVALVDFLVTSEEVRAKIKEIDLATKINSQDTSINETFKSLVDKYLANDDLKTLFKNAIEFLFDNVEAISQFNSYNELVRFILKQRNFWSQNQDLLVSIVKQILNDEQIQSLIAKFADSYTAKDEWSWVFEKVTNKSEWIKQAIKSLVQIESFINLSNKIITPLINSDESQNFETNNYINKVIDLFKNEFNNEATIINLIKQIVNTPLLNQQKDNTFQIIKNIYNRLATNEELLDKLLGIIPSSLKSQINSSITDVELKNLIQKVLTNSDFKNVIFSALDSAKNNLQNLNNASSYSDLIKILVANINFDTSKVQIKRVINSLLADSSVQRIFGDFVRNWISNNLGIDAQDAQLNSFTTSLAQNLQNLLNTQNVYDELLDIIFNKLKTAQASDDFLGNFAGVSSEIINYFKTMENPIGFIKEILNQSPFSTNKDLLAKILNKLYDKFISTESMVNKAKELIQNASSNATLNKYTDANELAELFVELINNKDFNNIIHTTIENLITNQNWLNNSSDLASLSFAALKQSQIFNNSQGLSNVINTILKSPNLQNTWAKVLNTVLAQKVSPNITITPAFAKDLITTITNVINQNGTLAKIITAANTALTSSNNWNEFVNSVFKEIAKVIDFKDYSYMHAFLQSNFALTHKDELHNLISQIFDEYIKTNDLSFIDNSSIFNSLAKYNINTNELITLIKNTIKSDSVKEILLLISDDLSTNLTQYRLANSYNQLFKSIIQNVNQNGTLETKIVAIVKKIINDSNAKELISKIISQELNNEKIAPIFANLRDKDGLIRDFVNLYDTLDTHLDLSVLITRAFLINASENGLEFNFSSIISSIFGAIKQKFTGDNANQLIFNLLQDLLSSDFISNNKDDIKQIFKNLFNLFKTNDEFTNNLFNLLIPESSRPSLEEYISFDEFKTVVKFVINHASFERIFNNVITKTLDNVEQLKQATDLNDLIKKVLNNIDFNQIKNDIKTLVTDLLTQNSIKNILKNTLRKTLQTNGVTIDANVESFINDFVDSVKQILDAIDLFDPILDKVTQVLNESKNSPDATNIISQIQDAISSLIKEKVTNNVKAYAQKILAIPTIANHKTTIVKIINQVLRHLVNNDTITSIVNKQINKLEITSKIFEYADGSDLKLLIDHTIKAESFLNLVELVLPQLIDNLDWLDHLNEPIELIKSILTLPNLIEQNKNNVKNLINTILSNENFGAILVKSAKKLAQEQNLDLSSVSNFDLLGKSFSKNLVPLLQSWGIYDDLINNTLNVFKDAQNYTDLANSIINAVKPLFDFSDYKFVKGILNSEIILNNQQAWKDLFNTLIDYLINDENKIDTLLSKLDLKKSLLPNSSISSETLNGLIKKILKKDELVQLLKGALAVAVDSAPELKNANSYDELFKMIFANSTIKQQIKTPLIKLLKVILNDDEIVESVALVAKEFISSNSNYSWMMNQVSQPQTLIKNIIQLVPDLDEQIDIFDKLFDSISSEIAQNGFSINLSNVANSLISKIKNVISQNPDAQITQLLKVLIKNPLFASEANANDLKQFIKNILNYLADNKVLNDKLISALGAKTKAELNKYISDEQMSAVISKILKSQPIYDLVTDIVDFFKANQNSLEDVNDLSSLIRTLLSDSQQNEQFKQHIKDLIEFLLKDSTIINTLKNVVNYFLNFSGVDTQDSKVVNFVNALVVDISAFLKRMDLFDKLVDPLIDQIAQTQDILGYLSNITSIVTTNLDISNYKVFAKLINDPIIDSHKPAIKFIAQSAFDTYVKSDGKLEKILSTLNIAKIIVGSDANVDYDLINRGITKVLRNEELFKVVNVLINSIVDSNKQYAQLSTWHAAIQKFLSSNEAKNIKTNILNWLNQTIDAENPDAKGAVGQIFASFLNKAGIRTSSEDGQLLSQIAWGVLKGLKEQNKLSQMINKIFDKVQKIGYSNDEQYMNDLKNAIRLGALSIITTDDESQYDLGKILDLNALIRSIILNSGDANFVDFVNLLFDRSDLASRSGIYGILESLLKGSSSSSSNSKPSGVHVGATIFTASSRAQTLVKELVAPFYRQMHLKAQQNRLPKFITDDSSYRALFRVNEFLLWFFYKNKPSIVSFWNTALNRSDTMEGIVNLGNEKAFDEAKSWYPNPANTEKAKIGYSGNSFNKDYPFGSRNNWTSNSNYSNDQLLAYIYWMNSNPKDRHDPRKTKEQVLWEAFEKGYIGNKR</sequence>
<dbReference type="InterPro" id="IPR013830">
    <property type="entry name" value="SGNH_hydro"/>
</dbReference>
<reference evidence="5" key="1">
    <citation type="submission" date="2016-10" db="EMBL/GenBank/DDBJ databases">
        <authorList>
            <person name="Beylefeld A."/>
            <person name="Abolnik C."/>
        </authorList>
    </citation>
    <scope>NUCLEOTIDE SEQUENCE [LARGE SCALE GENOMIC DNA]</scope>
    <source>
        <strain evidence="5">B359_6</strain>
    </source>
</reference>
<feature type="signal peptide" evidence="2">
    <location>
        <begin position="1"/>
        <end position="25"/>
    </location>
</feature>
<dbReference type="InterPro" id="IPR051532">
    <property type="entry name" value="Ester_Hydrolysis_Enzymes"/>
</dbReference>
<dbReference type="EMBL" id="CP017813">
    <property type="protein sequence ID" value="APJ38136.1"/>
    <property type="molecule type" value="Genomic_DNA"/>
</dbReference>
<dbReference type="CDD" id="cd00229">
    <property type="entry name" value="SGNH_hydrolase"/>
    <property type="match status" value="1"/>
</dbReference>
<evidence type="ECO:0000256" key="2">
    <source>
        <dbReference type="SAM" id="SignalP"/>
    </source>
</evidence>
<dbReference type="Gene3D" id="3.40.50.1110">
    <property type="entry name" value="SGNH hydrolase"/>
    <property type="match status" value="1"/>
</dbReference>
<dbReference type="KEGG" id="mpul:BLA55_00300"/>
<dbReference type="SUPFAM" id="SSF52266">
    <property type="entry name" value="SGNH hydrolase"/>
    <property type="match status" value="1"/>
</dbReference>
<dbReference type="PANTHER" id="PTHR30383:SF26">
    <property type="entry name" value="SGNH HYDROLASE-TYPE ESTERASE DOMAIN-CONTAINING PROTEIN"/>
    <property type="match status" value="1"/>
</dbReference>
<organism evidence="4 5">
    <name type="scientific">Mycoplasmopsis pullorum</name>
    <dbReference type="NCBI Taxonomy" id="48003"/>
    <lineage>
        <taxon>Bacteria</taxon>
        <taxon>Bacillati</taxon>
        <taxon>Mycoplasmatota</taxon>
        <taxon>Mycoplasmoidales</taxon>
        <taxon>Metamycoplasmataceae</taxon>
        <taxon>Mycoplasmopsis</taxon>
    </lineage>
</organism>
<keyword evidence="2" id="KW-0732">Signal</keyword>